<keyword evidence="2" id="KW-1185">Reference proteome</keyword>
<accession>A0ABN0DPN4</accession>
<gene>
    <name evidence="1" type="ORF">HMPREF9432_01162</name>
</gene>
<sequence>MKIYFAEAVERFVEDMLEANADNLKAFETKPGVYANVDPETHHEVEIPDVHLTK</sequence>
<protein>
    <submittedName>
        <fullName evidence="1">Uncharacterized protein</fullName>
    </submittedName>
</protein>
<evidence type="ECO:0000313" key="2">
    <source>
        <dbReference type="Proteomes" id="UP000003175"/>
    </source>
</evidence>
<dbReference type="RefSeq" id="WP_006696441.1">
    <property type="nucleotide sequence ID" value="NZ_JH376859.1"/>
</dbReference>
<reference evidence="1 2" key="1">
    <citation type="submission" date="2011-08" db="EMBL/GenBank/DDBJ databases">
        <title>The Genome Sequence of Selenomonas noxia F0398.</title>
        <authorList>
            <consortium name="The Broad Institute Genome Sequencing Platform"/>
            <person name="Earl A."/>
            <person name="Ward D."/>
            <person name="Feldgarden M."/>
            <person name="Gevers D."/>
            <person name="Izard J."/>
            <person name="Ganesan A."/>
            <person name="Blanton J.M."/>
            <person name="Baranova O.V."/>
            <person name="Tanner A.C."/>
            <person name="Dewhirst F.E."/>
            <person name="Young S.K."/>
            <person name="Zeng Q."/>
            <person name="Gargeya S."/>
            <person name="Fitzgerald M."/>
            <person name="Haas B."/>
            <person name="Abouelleil A."/>
            <person name="Alvarado L."/>
            <person name="Arachchi H.M."/>
            <person name="Berlin A."/>
            <person name="Brown A."/>
            <person name="Chapman S.B."/>
            <person name="Chen Z."/>
            <person name="Dunbar C."/>
            <person name="Freedman E."/>
            <person name="Gearin G."/>
            <person name="Gellesch M."/>
            <person name="Goldberg J."/>
            <person name="Griggs A."/>
            <person name="Gujja S."/>
            <person name="Heiman D."/>
            <person name="Howarth C."/>
            <person name="Larson L."/>
            <person name="Lui A."/>
            <person name="MacDonald P.J.P."/>
            <person name="Montmayeur A."/>
            <person name="Murphy C."/>
            <person name="Neiman D."/>
            <person name="Pearson M."/>
            <person name="Priest M."/>
            <person name="Roberts A."/>
            <person name="Saif S."/>
            <person name="Shea T."/>
            <person name="Shenoy N."/>
            <person name="Sisk P."/>
            <person name="Stolte C."/>
            <person name="Sykes S."/>
            <person name="Wortman J."/>
            <person name="Nusbaum C."/>
            <person name="Birren B."/>
        </authorList>
    </citation>
    <scope>NUCLEOTIDE SEQUENCE [LARGE SCALE GENOMIC DNA]</scope>
    <source>
        <strain evidence="1 2">F0398</strain>
    </source>
</reference>
<dbReference type="EMBL" id="ADGH01000010">
    <property type="protein sequence ID" value="EHG24712.1"/>
    <property type="molecule type" value="Genomic_DNA"/>
</dbReference>
<organism evidence="1 2">
    <name type="scientific">Selenomonas noxia F0398</name>
    <dbReference type="NCBI Taxonomy" id="702437"/>
    <lineage>
        <taxon>Bacteria</taxon>
        <taxon>Bacillati</taxon>
        <taxon>Bacillota</taxon>
        <taxon>Negativicutes</taxon>
        <taxon>Selenomonadales</taxon>
        <taxon>Selenomonadaceae</taxon>
        <taxon>Selenomonas</taxon>
    </lineage>
</organism>
<comment type="caution">
    <text evidence="1">The sequence shown here is derived from an EMBL/GenBank/DDBJ whole genome shotgun (WGS) entry which is preliminary data.</text>
</comment>
<name>A0ABN0DPN4_9FIRM</name>
<evidence type="ECO:0000313" key="1">
    <source>
        <dbReference type="EMBL" id="EHG24712.1"/>
    </source>
</evidence>
<dbReference type="Proteomes" id="UP000003175">
    <property type="component" value="Unassembled WGS sequence"/>
</dbReference>
<proteinExistence type="predicted"/>
<dbReference type="GeneID" id="84788211"/>